<keyword evidence="2" id="KW-1185">Reference proteome</keyword>
<reference evidence="1" key="1">
    <citation type="submission" date="2023-07" db="EMBL/GenBank/DDBJ databases">
        <authorList>
            <person name="Stuckert A."/>
        </authorList>
    </citation>
    <scope>NUCLEOTIDE SEQUENCE</scope>
</reference>
<proteinExistence type="predicted"/>
<name>A0ABN9M5Q0_9NEOB</name>
<accession>A0ABN9M5Q0</accession>
<comment type="caution">
    <text evidence="1">The sequence shown here is derived from an EMBL/GenBank/DDBJ whole genome shotgun (WGS) entry which is preliminary data.</text>
</comment>
<protein>
    <submittedName>
        <fullName evidence="1">Uncharacterized protein</fullName>
    </submittedName>
</protein>
<evidence type="ECO:0000313" key="1">
    <source>
        <dbReference type="EMBL" id="CAJ0959657.1"/>
    </source>
</evidence>
<evidence type="ECO:0000313" key="2">
    <source>
        <dbReference type="Proteomes" id="UP001176940"/>
    </source>
</evidence>
<dbReference type="Proteomes" id="UP001176940">
    <property type="component" value="Unassembled WGS sequence"/>
</dbReference>
<gene>
    <name evidence="1" type="ORF">RIMI_LOCUS16932777</name>
</gene>
<dbReference type="EMBL" id="CAUEEQ010048261">
    <property type="protein sequence ID" value="CAJ0959657.1"/>
    <property type="molecule type" value="Genomic_DNA"/>
</dbReference>
<organism evidence="1 2">
    <name type="scientific">Ranitomeya imitator</name>
    <name type="common">mimic poison frog</name>
    <dbReference type="NCBI Taxonomy" id="111125"/>
    <lineage>
        <taxon>Eukaryota</taxon>
        <taxon>Metazoa</taxon>
        <taxon>Chordata</taxon>
        <taxon>Craniata</taxon>
        <taxon>Vertebrata</taxon>
        <taxon>Euteleostomi</taxon>
        <taxon>Amphibia</taxon>
        <taxon>Batrachia</taxon>
        <taxon>Anura</taxon>
        <taxon>Neobatrachia</taxon>
        <taxon>Hyloidea</taxon>
        <taxon>Dendrobatidae</taxon>
        <taxon>Dendrobatinae</taxon>
        <taxon>Ranitomeya</taxon>
    </lineage>
</organism>
<sequence>MKHTLEMLQRPYESYREMVGYWSCGTPEIEIGEMHIIDATPDNMKPCVTNESDSNQQTVYLEEGHPFTGQPRFYSNNY</sequence>